<dbReference type="eggNOG" id="COG1918">
    <property type="taxonomic scope" value="Bacteria"/>
</dbReference>
<dbReference type="InterPro" id="IPR007167">
    <property type="entry name" value="Fe-transptr_FeoA-like"/>
</dbReference>
<accession>A5D0X0</accession>
<gene>
    <name evidence="3" type="primary">FeoA</name>
    <name evidence="3" type="ordered locus">PTH_1943</name>
</gene>
<feature type="domain" description="Ferrous iron transporter FeoA-like" evidence="2">
    <location>
        <begin position="20"/>
        <end position="92"/>
    </location>
</feature>
<organism evidence="3 4">
    <name type="scientific">Pelotomaculum thermopropionicum (strain DSM 13744 / JCM 10971 / SI)</name>
    <dbReference type="NCBI Taxonomy" id="370438"/>
    <lineage>
        <taxon>Bacteria</taxon>
        <taxon>Bacillati</taxon>
        <taxon>Bacillota</taxon>
        <taxon>Clostridia</taxon>
        <taxon>Eubacteriales</taxon>
        <taxon>Desulfotomaculaceae</taxon>
        <taxon>Pelotomaculum</taxon>
    </lineage>
</organism>
<keyword evidence="4" id="KW-1185">Reference proteome</keyword>
<evidence type="ECO:0000313" key="4">
    <source>
        <dbReference type="Proteomes" id="UP000006556"/>
    </source>
</evidence>
<protein>
    <submittedName>
        <fullName evidence="3">Fe2+ transport system protein A</fullName>
    </submittedName>
</protein>
<name>A5D0X0_PELTS</name>
<dbReference type="InterPro" id="IPR008988">
    <property type="entry name" value="Transcriptional_repressor_C"/>
</dbReference>
<keyword evidence="1" id="KW-0408">Iron</keyword>
<reference evidence="4" key="1">
    <citation type="journal article" date="2008" name="Genome Res.">
        <title>The genome of Pelotomaculum thermopropionicum reveals niche-associated evolution in anaerobic microbiota.</title>
        <authorList>
            <person name="Kosaka T."/>
            <person name="Kato S."/>
            <person name="Shimoyama T."/>
            <person name="Ishii S."/>
            <person name="Abe T."/>
            <person name="Watanabe K."/>
        </authorList>
    </citation>
    <scope>NUCLEOTIDE SEQUENCE [LARGE SCALE GENOMIC DNA]</scope>
    <source>
        <strain evidence="4">DSM 13744 / JCM 10971 / SI</strain>
    </source>
</reference>
<dbReference type="STRING" id="370438.PTH_1943"/>
<dbReference type="InterPro" id="IPR052713">
    <property type="entry name" value="FeoA"/>
</dbReference>
<dbReference type="Pfam" id="PF04023">
    <property type="entry name" value="FeoA"/>
    <property type="match status" value="1"/>
</dbReference>
<evidence type="ECO:0000259" key="2">
    <source>
        <dbReference type="SMART" id="SM00899"/>
    </source>
</evidence>
<dbReference type="AlphaFoldDB" id="A5D0X0"/>
<dbReference type="PANTHER" id="PTHR42954">
    <property type="entry name" value="FE(2+) TRANSPORT PROTEIN A"/>
    <property type="match status" value="1"/>
</dbReference>
<sequence>MKRSRAMRKRKNSPGAEMLPSLYDLPVGRTATVNSIQAEGITRRRMMDLGLLPGTRVEALRAGPAGDPKAYRIRGAVIAFRKEEAHQVLIDFKGE</sequence>
<evidence type="ECO:0000256" key="1">
    <source>
        <dbReference type="ARBA" id="ARBA00023004"/>
    </source>
</evidence>
<proteinExistence type="predicted"/>
<dbReference type="Gene3D" id="2.30.30.90">
    <property type="match status" value="1"/>
</dbReference>
<evidence type="ECO:0000313" key="3">
    <source>
        <dbReference type="EMBL" id="BAF60124.1"/>
    </source>
</evidence>
<dbReference type="SUPFAM" id="SSF50037">
    <property type="entry name" value="C-terminal domain of transcriptional repressors"/>
    <property type="match status" value="1"/>
</dbReference>
<dbReference type="Proteomes" id="UP000006556">
    <property type="component" value="Chromosome"/>
</dbReference>
<dbReference type="GO" id="GO:0046914">
    <property type="term" value="F:transition metal ion binding"/>
    <property type="evidence" value="ECO:0007669"/>
    <property type="project" value="InterPro"/>
</dbReference>
<dbReference type="KEGG" id="pth:PTH_1943"/>
<dbReference type="EMBL" id="AP009389">
    <property type="protein sequence ID" value="BAF60124.1"/>
    <property type="molecule type" value="Genomic_DNA"/>
</dbReference>
<dbReference type="PANTHER" id="PTHR42954:SF2">
    <property type="entry name" value="FE(2+) TRANSPORT PROTEIN A"/>
    <property type="match status" value="1"/>
</dbReference>
<dbReference type="HOGENOM" id="CLU_150646_12_1_9"/>
<dbReference type="SMART" id="SM00899">
    <property type="entry name" value="FeoA"/>
    <property type="match status" value="1"/>
</dbReference>
<dbReference type="InterPro" id="IPR038157">
    <property type="entry name" value="FeoA_core_dom"/>
</dbReference>